<proteinExistence type="predicted"/>
<evidence type="ECO:0000313" key="2">
    <source>
        <dbReference type="Proteomes" id="UP000015525"/>
    </source>
</evidence>
<dbReference type="AlphaFoldDB" id="T0IT27"/>
<protein>
    <recommendedName>
        <fullName evidence="3">NlpC/P60 domain-containing protein</fullName>
    </recommendedName>
</protein>
<dbReference type="PATRIC" id="fig|1329909.3.peg.103"/>
<dbReference type="Gene3D" id="3.90.1720.10">
    <property type="entry name" value="endopeptidase domain like (from Nostoc punctiforme)"/>
    <property type="match status" value="1"/>
</dbReference>
<dbReference type="SUPFAM" id="SSF54001">
    <property type="entry name" value="Cysteine proteinases"/>
    <property type="match status" value="1"/>
</dbReference>
<dbReference type="EMBL" id="ATHO01000006">
    <property type="protein sequence ID" value="EQB15000.1"/>
    <property type="molecule type" value="Genomic_DNA"/>
</dbReference>
<keyword evidence="2" id="KW-1185">Reference proteome</keyword>
<evidence type="ECO:0008006" key="3">
    <source>
        <dbReference type="Google" id="ProtNLM"/>
    </source>
</evidence>
<reference evidence="1 2" key="1">
    <citation type="journal article" date="2013" name="Genome Announc.">
        <title>Draft Genome Sequence of Sphingobium quisquiliarum Strain P25T, a Novel Hexachlorocyclohexane (HCH)-Degrading Bacterium Isolated from an HCH Dumpsite.</title>
        <authorList>
            <person name="Kumar Singh A."/>
            <person name="Sangwan N."/>
            <person name="Sharma A."/>
            <person name="Gupta V."/>
            <person name="Khurana J.P."/>
            <person name="Lal R."/>
        </authorList>
    </citation>
    <scope>NUCLEOTIDE SEQUENCE [LARGE SCALE GENOMIC DNA]</scope>
    <source>
        <strain evidence="1 2">P25</strain>
    </source>
</reference>
<name>T0IT27_9SPHN</name>
<sequence length="143" mass="15310">MSDEERAARIVAAARDLVGAPFRLHGRSVERGVDCVGLAVLALAQAGHRGTPPRGYGLRSGNEAVARGWLGWAGLVETDGGRPGSLALVRPGPLQLHLMVVVPGGHVHAHAGLGRVVEMPGPSPWPVIGHWRMEQEERWRLSF</sequence>
<comment type="caution">
    <text evidence="1">The sequence shown here is derived from an EMBL/GenBank/DDBJ whole genome shotgun (WGS) entry which is preliminary data.</text>
</comment>
<accession>T0IT27</accession>
<evidence type="ECO:0000313" key="1">
    <source>
        <dbReference type="EMBL" id="EQB15000.1"/>
    </source>
</evidence>
<dbReference type="Proteomes" id="UP000015525">
    <property type="component" value="Unassembled WGS sequence"/>
</dbReference>
<dbReference type="InterPro" id="IPR038765">
    <property type="entry name" value="Papain-like_cys_pep_sf"/>
</dbReference>
<organism evidence="1 2">
    <name type="scientific">Sphingobium quisquiliarum P25</name>
    <dbReference type="NCBI Taxonomy" id="1329909"/>
    <lineage>
        <taxon>Bacteria</taxon>
        <taxon>Pseudomonadati</taxon>
        <taxon>Pseudomonadota</taxon>
        <taxon>Alphaproteobacteria</taxon>
        <taxon>Sphingomonadales</taxon>
        <taxon>Sphingomonadaceae</taxon>
        <taxon>Sphingobium</taxon>
    </lineage>
</organism>
<dbReference type="RefSeq" id="WP_021236455.1">
    <property type="nucleotide sequence ID" value="NZ_ATHO01000006.1"/>
</dbReference>
<gene>
    <name evidence="1" type="ORF">L288_00580</name>
</gene>